<protein>
    <submittedName>
        <fullName evidence="1">Uncharacterized protein</fullName>
    </submittedName>
</protein>
<sequence length="44" mass="5301">MTQRESEQQIEKLGAFEITNEMLKLARHNQKSPFVLQSRRLIWD</sequence>
<organism evidence="1 2">
    <name type="scientific">Periweissella ghanensis</name>
    <dbReference type="NCBI Taxonomy" id="467997"/>
    <lineage>
        <taxon>Bacteria</taxon>
        <taxon>Bacillati</taxon>
        <taxon>Bacillota</taxon>
        <taxon>Bacilli</taxon>
        <taxon>Lactobacillales</taxon>
        <taxon>Lactobacillaceae</taxon>
        <taxon>Periweissella</taxon>
    </lineage>
</organism>
<dbReference type="RefSeq" id="WP_432443413.1">
    <property type="nucleotide sequence ID" value="NZ_CAKKNT010000004.1"/>
</dbReference>
<dbReference type="Gene3D" id="3.90.1150.10">
    <property type="entry name" value="Aspartate Aminotransferase, domain 1"/>
    <property type="match status" value="1"/>
</dbReference>
<reference evidence="1 2" key="1">
    <citation type="submission" date="2021-11" db="EMBL/GenBank/DDBJ databases">
        <authorList>
            <person name="Depoorter E."/>
        </authorList>
    </citation>
    <scope>NUCLEOTIDE SEQUENCE [LARGE SCALE GENOMIC DNA]</scope>
    <source>
        <strain evidence="1 2">LMG 24286</strain>
    </source>
</reference>
<dbReference type="InterPro" id="IPR015422">
    <property type="entry name" value="PyrdxlP-dep_Trfase_small"/>
</dbReference>
<evidence type="ECO:0000313" key="2">
    <source>
        <dbReference type="Proteomes" id="UP000789719"/>
    </source>
</evidence>
<accession>A0ABM8ZA28</accession>
<name>A0ABM8ZA28_9LACO</name>
<evidence type="ECO:0000313" key="1">
    <source>
        <dbReference type="EMBL" id="CAH0418077.1"/>
    </source>
</evidence>
<dbReference type="Proteomes" id="UP000789719">
    <property type="component" value="Unassembled WGS sequence"/>
</dbReference>
<comment type="caution">
    <text evidence="1">The sequence shown here is derived from an EMBL/GenBank/DDBJ whole genome shotgun (WGS) entry which is preliminary data.</text>
</comment>
<proteinExistence type="predicted"/>
<gene>
    <name evidence="1" type="ORF">WGH24286_00493</name>
</gene>
<keyword evidence="2" id="KW-1185">Reference proteome</keyword>
<dbReference type="EMBL" id="CAKKNT010000004">
    <property type="protein sequence ID" value="CAH0418077.1"/>
    <property type="molecule type" value="Genomic_DNA"/>
</dbReference>